<keyword evidence="3" id="KW-1185">Reference proteome</keyword>
<sequence length="261" mass="27636">MAGSFGRALGTAALVSLVAAPALAEKASQLTSINGSLGRDAESMLQSRGFTHVSTHKNDMGYVYSYWWKSADKSCVSVEVYNGRVETVSDASASDCGHGGGSAAAAAGVVAGAAILGALLSHKSHHHDNDQHAADVAAEQQYERGYTDGLHNAAYHNYERTDAYSSGYQAGVDERNANLSHHSGRGGYSAFVKVDDLNGARAAGGMEELTRRGFTQVDNFTSGNARYSIQYRAASRQCVQATVADGRLEDVRDIGTHPKCR</sequence>
<keyword evidence="1" id="KW-0732">Signal</keyword>
<accession>A0A1B2ACF4</accession>
<feature type="chain" id="PRO_5008534009" description="PepSY domain-containing protein" evidence="1">
    <location>
        <begin position="25"/>
        <end position="261"/>
    </location>
</feature>
<dbReference type="AlphaFoldDB" id="A0A1B2ACF4"/>
<reference evidence="2 3" key="1">
    <citation type="submission" date="2016-07" db="EMBL/GenBank/DDBJ databases">
        <title>Complete genome sequence of Altererythrobacter dongtanensis KCTC 22672, a type strain with esterase isolated from tidal flat.</title>
        <authorList>
            <person name="Cheng H."/>
            <person name="Wu Y.-H."/>
            <person name="Zhou P."/>
            <person name="Huo Y.-Y."/>
            <person name="Wang C.-S."/>
            <person name="Xu X.-W."/>
        </authorList>
    </citation>
    <scope>NUCLEOTIDE SEQUENCE [LARGE SCALE GENOMIC DNA]</scope>
    <source>
        <strain evidence="2 3">KCTC 22672</strain>
    </source>
</reference>
<organism evidence="2 3">
    <name type="scientific">Tsuneonella dongtanensis</name>
    <dbReference type="NCBI Taxonomy" id="692370"/>
    <lineage>
        <taxon>Bacteria</taxon>
        <taxon>Pseudomonadati</taxon>
        <taxon>Pseudomonadota</taxon>
        <taxon>Alphaproteobacteria</taxon>
        <taxon>Sphingomonadales</taxon>
        <taxon>Erythrobacteraceae</taxon>
        <taxon>Tsuneonella</taxon>
    </lineage>
</organism>
<proteinExistence type="predicted"/>
<evidence type="ECO:0000256" key="1">
    <source>
        <dbReference type="SAM" id="SignalP"/>
    </source>
</evidence>
<dbReference type="Proteomes" id="UP000092932">
    <property type="component" value="Chromosome"/>
</dbReference>
<dbReference type="STRING" id="692370.A6F68_01264"/>
<gene>
    <name evidence="2" type="ORF">A6F68_01264</name>
</gene>
<evidence type="ECO:0000313" key="2">
    <source>
        <dbReference type="EMBL" id="ANY19781.1"/>
    </source>
</evidence>
<evidence type="ECO:0000313" key="3">
    <source>
        <dbReference type="Proteomes" id="UP000092932"/>
    </source>
</evidence>
<protein>
    <recommendedName>
        <fullName evidence="4">PepSY domain-containing protein</fullName>
    </recommendedName>
</protein>
<dbReference type="PATRIC" id="fig|692370.5.peg.1278"/>
<name>A0A1B2ACF4_9SPHN</name>
<dbReference type="KEGG" id="ado:A6F68_01264"/>
<feature type="signal peptide" evidence="1">
    <location>
        <begin position="1"/>
        <end position="24"/>
    </location>
</feature>
<evidence type="ECO:0008006" key="4">
    <source>
        <dbReference type="Google" id="ProtNLM"/>
    </source>
</evidence>
<dbReference type="OrthoDB" id="594865at2"/>
<dbReference type="RefSeq" id="WP_067677453.1">
    <property type="nucleotide sequence ID" value="NZ_CP016591.1"/>
</dbReference>
<dbReference type="EMBL" id="CP016591">
    <property type="protein sequence ID" value="ANY19781.1"/>
    <property type="molecule type" value="Genomic_DNA"/>
</dbReference>